<evidence type="ECO:0000256" key="1">
    <source>
        <dbReference type="ARBA" id="ARBA00004123"/>
    </source>
</evidence>
<evidence type="ECO:0008006" key="5">
    <source>
        <dbReference type="Google" id="ProtNLM"/>
    </source>
</evidence>
<comment type="caution">
    <text evidence="3">The sequence shown here is derived from an EMBL/GenBank/DDBJ whole genome shotgun (WGS) entry which is preliminary data.</text>
</comment>
<dbReference type="PANTHER" id="PTHR31001">
    <property type="entry name" value="UNCHARACTERIZED TRANSCRIPTIONAL REGULATORY PROTEIN"/>
    <property type="match status" value="1"/>
</dbReference>
<keyword evidence="2" id="KW-0539">Nucleus</keyword>
<evidence type="ECO:0000313" key="3">
    <source>
        <dbReference type="EMBL" id="KAF3034472.1"/>
    </source>
</evidence>
<dbReference type="CDD" id="cd12148">
    <property type="entry name" value="fungal_TF_MHR"/>
    <property type="match status" value="1"/>
</dbReference>
<comment type="subcellular location">
    <subcellularLocation>
        <location evidence="1">Nucleus</location>
    </subcellularLocation>
</comment>
<gene>
    <name evidence="3" type="ORF">E8E12_001333</name>
</gene>
<dbReference type="PANTHER" id="PTHR31001:SF58">
    <property type="entry name" value="ZN(II)2CYS6 TRANSCRIPTION FACTOR (EUROFUNG)"/>
    <property type="match status" value="1"/>
</dbReference>
<dbReference type="Proteomes" id="UP000758155">
    <property type="component" value="Unassembled WGS sequence"/>
</dbReference>
<reference evidence="3" key="1">
    <citation type="submission" date="2019-04" db="EMBL/GenBank/DDBJ databases">
        <title>Sequencing of skin fungus with MAO and IRED activity.</title>
        <authorList>
            <person name="Marsaioli A.J."/>
            <person name="Bonatto J.M.C."/>
            <person name="Reis Junior O."/>
        </authorList>
    </citation>
    <scope>NUCLEOTIDE SEQUENCE</scope>
    <source>
        <strain evidence="3">28M1</strain>
    </source>
</reference>
<evidence type="ECO:0000256" key="2">
    <source>
        <dbReference type="ARBA" id="ARBA00023242"/>
    </source>
</evidence>
<proteinExistence type="predicted"/>
<keyword evidence="4" id="KW-1185">Reference proteome</keyword>
<organism evidence="3 4">
    <name type="scientific">Didymella heteroderae</name>
    <dbReference type="NCBI Taxonomy" id="1769908"/>
    <lineage>
        <taxon>Eukaryota</taxon>
        <taxon>Fungi</taxon>
        <taxon>Dikarya</taxon>
        <taxon>Ascomycota</taxon>
        <taxon>Pezizomycotina</taxon>
        <taxon>Dothideomycetes</taxon>
        <taxon>Pleosporomycetidae</taxon>
        <taxon>Pleosporales</taxon>
        <taxon>Pleosporineae</taxon>
        <taxon>Didymellaceae</taxon>
        <taxon>Didymella</taxon>
    </lineage>
</organism>
<protein>
    <recommendedName>
        <fullName evidence="5">Transcription factor domain-containing protein</fullName>
    </recommendedName>
</protein>
<evidence type="ECO:0000313" key="4">
    <source>
        <dbReference type="Proteomes" id="UP000758155"/>
    </source>
</evidence>
<dbReference type="InterPro" id="IPR050613">
    <property type="entry name" value="Sec_Metabolite_Reg"/>
</dbReference>
<name>A0A9P4WK34_9PLEO</name>
<dbReference type="OrthoDB" id="4337792at2759"/>
<dbReference type="AlphaFoldDB" id="A0A9P4WK34"/>
<dbReference type="GO" id="GO:0005634">
    <property type="term" value="C:nucleus"/>
    <property type="evidence" value="ECO:0007669"/>
    <property type="project" value="UniProtKB-SubCell"/>
</dbReference>
<accession>A0A9P4WK34</accession>
<dbReference type="EMBL" id="SWKV01000067">
    <property type="protein sequence ID" value="KAF3034472.1"/>
    <property type="molecule type" value="Genomic_DNA"/>
</dbReference>
<sequence>MGFVVRLSMMMVLHKEWMPGYNDPTIARERAYRRRLWTMIVYLDTQMSARTGQQSLLPQEATTLTDSSFSTGDFWDTIMPRALSTICQFLSRMNAHDGDIFTYDEVLNYDREITQLMHEATAFDEDGIVRLTLDIFFRRALLAIHCPYALRPNATVFYPVSYNATFETNIALLNHYHQLSSISPHTHLLAQPYMLDFLAAAFTTCMMLLTPNGSPSNEGGTGLSECRQISLDALMRCMDILANDNRKVLCFTTGFKQLQAMYALTLQDYQPRAAPNTFQ</sequence>